<sequence length="526" mass="59806">MPPLPGSTYRMGNASSVSGRRLFIASRKLLGHEPVRIQFIKEWATGNPLFDWYSGLESSPAGCLVHSIQLRKEHKQPFFHEYLVLSMGKEKKVYFRLERRQLENEDQPMNSLLAYGVEAYDTIEKTLSPDKHIVSSFCATQVDFKDGLHIAVILEICRAIHKHPSARVYTLQHFNCYFFAQTILLCTARATYQSNDMKHMIAHITAKYDREIHVDVSLDTAAPGDPPVYKPPKLGVSPLMLLREISQIPFSNNSDRCSYCWSRNPSFLGRDMDSSYNIKNLFWDGASQVIQEVLRSINTGDALQNVLWSSDSGQRLRDVCNAFLLWTVCDEWETLQKTTQRSPSEPAVSHESGCTQQGNAVGIQFERDSIGTPLESDPGSQLQKDGTRRSNNSANHHHQRELTDLLNTSYFEARKELVKLVSQASNQNEYLDQVLSTYYQASHWAVTVNTLPLRSESRSEKEGFKPLHDYIDQFIQAHAKRVAEHPLNALVLKCTLDEVANGVKEAMNDVWKFVCVMDLSTSIWEP</sequence>
<comment type="caution">
    <text evidence="2">The sequence shown here is derived from an EMBL/GenBank/DDBJ whole genome shotgun (WGS) entry which is preliminary data.</text>
</comment>
<evidence type="ECO:0000313" key="3">
    <source>
        <dbReference type="Proteomes" id="UP000663827"/>
    </source>
</evidence>
<gene>
    <name evidence="2" type="ORF">RDB_LOCUS193527</name>
</gene>
<feature type="region of interest" description="Disordered" evidence="1">
    <location>
        <begin position="369"/>
        <end position="401"/>
    </location>
</feature>
<name>A0A8H3I0Q8_9AGAM</name>
<accession>A0A8H3I0Q8</accession>
<reference evidence="2" key="1">
    <citation type="submission" date="2021-01" db="EMBL/GenBank/DDBJ databases">
        <authorList>
            <person name="Kaushik A."/>
        </authorList>
    </citation>
    <scope>NUCLEOTIDE SEQUENCE</scope>
    <source>
        <strain evidence="2">AG5</strain>
    </source>
</reference>
<dbReference type="EMBL" id="CAJNJQ010006671">
    <property type="protein sequence ID" value="CAE7234284.1"/>
    <property type="molecule type" value="Genomic_DNA"/>
</dbReference>
<feature type="compositionally biased region" description="Polar residues" evidence="1">
    <location>
        <begin position="378"/>
        <end position="394"/>
    </location>
</feature>
<protein>
    <submittedName>
        <fullName evidence="2">Uncharacterized protein</fullName>
    </submittedName>
</protein>
<proteinExistence type="predicted"/>
<evidence type="ECO:0000313" key="2">
    <source>
        <dbReference type="EMBL" id="CAE7234284.1"/>
    </source>
</evidence>
<evidence type="ECO:0000256" key="1">
    <source>
        <dbReference type="SAM" id="MobiDB-lite"/>
    </source>
</evidence>
<dbReference type="AlphaFoldDB" id="A0A8H3I0Q8"/>
<organism evidence="2 3">
    <name type="scientific">Rhizoctonia solani</name>
    <dbReference type="NCBI Taxonomy" id="456999"/>
    <lineage>
        <taxon>Eukaryota</taxon>
        <taxon>Fungi</taxon>
        <taxon>Dikarya</taxon>
        <taxon>Basidiomycota</taxon>
        <taxon>Agaricomycotina</taxon>
        <taxon>Agaricomycetes</taxon>
        <taxon>Cantharellales</taxon>
        <taxon>Ceratobasidiaceae</taxon>
        <taxon>Rhizoctonia</taxon>
    </lineage>
</organism>
<dbReference type="Proteomes" id="UP000663827">
    <property type="component" value="Unassembled WGS sequence"/>
</dbReference>